<comment type="subcellular location">
    <subcellularLocation>
        <location evidence="1">Cell inner membrane</location>
        <topology evidence="1">Multi-pass membrane protein</topology>
    </subcellularLocation>
    <subcellularLocation>
        <location evidence="8">Cell membrane</location>
        <topology evidence="8">Multi-pass membrane protein</topology>
    </subcellularLocation>
</comment>
<keyword evidence="7 8" id="KW-0472">Membrane</keyword>
<gene>
    <name evidence="10" type="ORF">ABB55_14415</name>
</gene>
<evidence type="ECO:0000256" key="3">
    <source>
        <dbReference type="ARBA" id="ARBA00022475"/>
    </source>
</evidence>
<reference evidence="10 11" key="1">
    <citation type="submission" date="2015-09" db="EMBL/GenBank/DDBJ databases">
        <authorList>
            <person name="Jackson K.R."/>
            <person name="Lunt B.L."/>
            <person name="Fisher J.N.B."/>
            <person name="Gardner A.V."/>
            <person name="Bailey M.E."/>
            <person name="Deus L.M."/>
            <person name="Earl A.S."/>
            <person name="Gibby P.D."/>
            <person name="Hartmann K.A."/>
            <person name="Liu J.E."/>
            <person name="Manci A.M."/>
            <person name="Nielsen D.A."/>
            <person name="Solomon M.B."/>
            <person name="Breakwell D.P."/>
            <person name="Burnett S.H."/>
            <person name="Grose J.H."/>
        </authorList>
    </citation>
    <scope>NUCLEOTIDE SEQUENCE [LARGE SCALE GENOMIC DNA]</scope>
    <source>
        <strain evidence="10 11">16</strain>
    </source>
</reference>
<keyword evidence="4" id="KW-0997">Cell inner membrane</keyword>
<name>A0A0P6W2A4_9HYPH</name>
<protein>
    <recommendedName>
        <fullName evidence="9">ABC transmembrane type-1 domain-containing protein</fullName>
    </recommendedName>
</protein>
<feature type="domain" description="ABC transmembrane type-1" evidence="9">
    <location>
        <begin position="64"/>
        <end position="251"/>
    </location>
</feature>
<dbReference type="InterPro" id="IPR000515">
    <property type="entry name" value="MetI-like"/>
</dbReference>
<feature type="transmembrane region" description="Helical" evidence="8">
    <location>
        <begin position="102"/>
        <end position="123"/>
    </location>
</feature>
<dbReference type="EMBL" id="LJYW01000001">
    <property type="protein sequence ID" value="KPL53258.1"/>
    <property type="molecule type" value="Genomic_DNA"/>
</dbReference>
<evidence type="ECO:0000313" key="11">
    <source>
        <dbReference type="Proteomes" id="UP000048984"/>
    </source>
</evidence>
<evidence type="ECO:0000256" key="2">
    <source>
        <dbReference type="ARBA" id="ARBA00022448"/>
    </source>
</evidence>
<dbReference type="InterPro" id="IPR035906">
    <property type="entry name" value="MetI-like_sf"/>
</dbReference>
<feature type="transmembrane region" description="Helical" evidence="8">
    <location>
        <begin position="182"/>
        <end position="209"/>
    </location>
</feature>
<proteinExistence type="inferred from homology"/>
<feature type="transmembrane region" description="Helical" evidence="8">
    <location>
        <begin position="229"/>
        <end position="254"/>
    </location>
</feature>
<reference evidence="10 11" key="2">
    <citation type="submission" date="2015-10" db="EMBL/GenBank/DDBJ databases">
        <title>Draft Genome Sequence of Prosthecomicrobium hirschii ATCC 27832.</title>
        <authorList>
            <person name="Daniel J."/>
            <person name="Givan S.A."/>
            <person name="Brun Y.V."/>
            <person name="Brown P.J."/>
        </authorList>
    </citation>
    <scope>NUCLEOTIDE SEQUENCE [LARGE SCALE GENOMIC DNA]</scope>
    <source>
        <strain evidence="10 11">16</strain>
    </source>
</reference>
<evidence type="ECO:0000313" key="10">
    <source>
        <dbReference type="EMBL" id="KPL53258.1"/>
    </source>
</evidence>
<dbReference type="GO" id="GO:0055085">
    <property type="term" value="P:transmembrane transport"/>
    <property type="evidence" value="ECO:0007669"/>
    <property type="project" value="InterPro"/>
</dbReference>
<evidence type="ECO:0000256" key="8">
    <source>
        <dbReference type="RuleBase" id="RU363032"/>
    </source>
</evidence>
<feature type="transmembrane region" description="Helical" evidence="8">
    <location>
        <begin position="68"/>
        <end position="90"/>
    </location>
</feature>
<evidence type="ECO:0000256" key="4">
    <source>
        <dbReference type="ARBA" id="ARBA00022519"/>
    </source>
</evidence>
<sequence length="262" mass="28194">MRGPFGWLLNACLVLAVVFLLCPIVIVTIISFSADAYLRFPPSGYSFRWYENFLSGDPSWMAASNKSFAAATLTAVVTVVLAIPTALALVRSRIRGKGWLELVMLAPLLISPMISAIALYGWIAAFGFVGTMAGLVAGHIVLALPYAILNVAISAKALDPRLEQAASSLGARNSQVFRRVTLPLLAPGIIAAGFFAFLTSFDDVIVSLFLSGREPTLQKRMWDEIRLEISPTVASASTLLIFLTIAVFLAIALVRRSSEKAS</sequence>
<dbReference type="PANTHER" id="PTHR43357">
    <property type="entry name" value="INNER MEMBRANE ABC TRANSPORTER PERMEASE PROTEIN YDCV"/>
    <property type="match status" value="1"/>
</dbReference>
<evidence type="ECO:0000259" key="9">
    <source>
        <dbReference type="PROSITE" id="PS50928"/>
    </source>
</evidence>
<feature type="transmembrane region" description="Helical" evidence="8">
    <location>
        <begin position="129"/>
        <end position="153"/>
    </location>
</feature>
<dbReference type="Proteomes" id="UP000048984">
    <property type="component" value="Unassembled WGS sequence"/>
</dbReference>
<dbReference type="Pfam" id="PF00528">
    <property type="entry name" value="BPD_transp_1"/>
    <property type="match status" value="1"/>
</dbReference>
<organism evidence="10 11">
    <name type="scientific">Prosthecodimorpha hirschii</name>
    <dbReference type="NCBI Taxonomy" id="665126"/>
    <lineage>
        <taxon>Bacteria</taxon>
        <taxon>Pseudomonadati</taxon>
        <taxon>Pseudomonadota</taxon>
        <taxon>Alphaproteobacteria</taxon>
        <taxon>Hyphomicrobiales</taxon>
        <taxon>Ancalomicrobiaceae</taxon>
        <taxon>Prosthecodimorpha</taxon>
    </lineage>
</organism>
<comment type="similarity">
    <text evidence="8">Belongs to the binding-protein-dependent transport system permease family.</text>
</comment>
<keyword evidence="3" id="KW-1003">Cell membrane</keyword>
<dbReference type="SUPFAM" id="SSF161098">
    <property type="entry name" value="MetI-like"/>
    <property type="match status" value="1"/>
</dbReference>
<accession>A0A0P6W2A4</accession>
<dbReference type="AlphaFoldDB" id="A0A0P6W2A4"/>
<evidence type="ECO:0000256" key="7">
    <source>
        <dbReference type="ARBA" id="ARBA00023136"/>
    </source>
</evidence>
<dbReference type="STRING" id="665126.ABB55_14415"/>
<dbReference type="PANTHER" id="PTHR43357:SF4">
    <property type="entry name" value="INNER MEMBRANE ABC TRANSPORTER PERMEASE PROTEIN YDCV"/>
    <property type="match status" value="1"/>
</dbReference>
<dbReference type="GO" id="GO:0005886">
    <property type="term" value="C:plasma membrane"/>
    <property type="evidence" value="ECO:0007669"/>
    <property type="project" value="UniProtKB-SubCell"/>
</dbReference>
<keyword evidence="6 8" id="KW-1133">Transmembrane helix</keyword>
<keyword evidence="2 8" id="KW-0813">Transport</keyword>
<dbReference type="Gene3D" id="1.10.3720.10">
    <property type="entry name" value="MetI-like"/>
    <property type="match status" value="1"/>
</dbReference>
<keyword evidence="11" id="KW-1185">Reference proteome</keyword>
<comment type="caution">
    <text evidence="10">The sequence shown here is derived from an EMBL/GenBank/DDBJ whole genome shotgun (WGS) entry which is preliminary data.</text>
</comment>
<feature type="transmembrane region" description="Helical" evidence="8">
    <location>
        <begin position="7"/>
        <end position="32"/>
    </location>
</feature>
<evidence type="ECO:0000256" key="1">
    <source>
        <dbReference type="ARBA" id="ARBA00004429"/>
    </source>
</evidence>
<keyword evidence="5 8" id="KW-0812">Transmembrane</keyword>
<evidence type="ECO:0000256" key="6">
    <source>
        <dbReference type="ARBA" id="ARBA00022989"/>
    </source>
</evidence>
<dbReference type="PROSITE" id="PS50928">
    <property type="entry name" value="ABC_TM1"/>
    <property type="match status" value="1"/>
</dbReference>
<dbReference type="CDD" id="cd06261">
    <property type="entry name" value="TM_PBP2"/>
    <property type="match status" value="1"/>
</dbReference>
<evidence type="ECO:0000256" key="5">
    <source>
        <dbReference type="ARBA" id="ARBA00022692"/>
    </source>
</evidence>